<organism evidence="1 2">
    <name type="scientific">Oikopleura dioica</name>
    <name type="common">Tunicate</name>
    <dbReference type="NCBI Taxonomy" id="34765"/>
    <lineage>
        <taxon>Eukaryota</taxon>
        <taxon>Metazoa</taxon>
        <taxon>Chordata</taxon>
        <taxon>Tunicata</taxon>
        <taxon>Appendicularia</taxon>
        <taxon>Copelata</taxon>
        <taxon>Oikopleuridae</taxon>
        <taxon>Oikopleura</taxon>
    </lineage>
</organism>
<dbReference type="EMBL" id="OU015567">
    <property type="protein sequence ID" value="CAG5111470.1"/>
    <property type="molecule type" value="Genomic_DNA"/>
</dbReference>
<keyword evidence="2" id="KW-1185">Reference proteome</keyword>
<evidence type="ECO:0000313" key="1">
    <source>
        <dbReference type="EMBL" id="CAG5111470.1"/>
    </source>
</evidence>
<evidence type="ECO:0000313" key="2">
    <source>
        <dbReference type="Proteomes" id="UP001158576"/>
    </source>
</evidence>
<dbReference type="Proteomes" id="UP001158576">
    <property type="component" value="Chromosome 2"/>
</dbReference>
<gene>
    <name evidence="1" type="ORF">OKIOD_LOCUS14541</name>
</gene>
<protein>
    <submittedName>
        <fullName evidence="1">Oidioi.mRNA.OKI2018_I69.chr2.g5776.t1.cds</fullName>
    </submittedName>
</protein>
<name>A0ABN7T0V2_OIKDI</name>
<sequence>MAMEFFEREEENKTMPSYHVNVQVAIRNHLYDAKLFINMASTFTNAREICESLNMRLPPEGFAIIENPSAFDERTSMMFWIDAFVSPDTAIFTRAEKPGRVLIERLLGERVKSDGYLAYVINHKDKCLLNFDARDIFPRVYLCQNDIPVNTITSLLISGWTMKEYTKNGKEIGGKLCDKTHEVALTWFRCSEHISSSAVCDGIFLRKRASDKDATVAGAYDTRHVNAQTSSVLCIQ</sequence>
<proteinExistence type="predicted"/>
<accession>A0ABN7T0V2</accession>
<reference evidence="1 2" key="1">
    <citation type="submission" date="2021-04" db="EMBL/GenBank/DDBJ databases">
        <authorList>
            <person name="Bliznina A."/>
        </authorList>
    </citation>
    <scope>NUCLEOTIDE SEQUENCE [LARGE SCALE GENOMIC DNA]</scope>
</reference>